<feature type="transmembrane region" description="Helical" evidence="1">
    <location>
        <begin position="84"/>
        <end position="104"/>
    </location>
</feature>
<protein>
    <submittedName>
        <fullName evidence="4">TIGR03943 family protein</fullName>
    </submittedName>
</protein>
<proteinExistence type="predicted"/>
<name>A0A3S2UH96_9BACI</name>
<dbReference type="NCBIfam" id="TIGR03943">
    <property type="entry name" value="TIGR03943 family putative permease subunit"/>
    <property type="match status" value="1"/>
</dbReference>
<reference evidence="4 5" key="1">
    <citation type="submission" date="2019-01" db="EMBL/GenBank/DDBJ databases">
        <title>Bacillus sp. M5HDSG1-1, whole genome shotgun sequence.</title>
        <authorList>
            <person name="Tuo L."/>
        </authorList>
    </citation>
    <scope>NUCLEOTIDE SEQUENCE [LARGE SCALE GENOMIC DNA]</scope>
    <source>
        <strain evidence="4 5">M5HDSG1-1</strain>
    </source>
</reference>
<sequence length="262" mass="29606">MRLRWSPLWQLSNEMQGIIMIGFSLLIFKLYAKNMITAFVAPKMEPYLLISMGALFLLGFFRLLNSNLKGADCDCDVCDENVPPWKLALTYCFFLAPLVLFFSINDYSLHDEALSKLTAHDGKTTELASGPQTDGEVQAVVNDKKQIEVGDNNYFQVMDVLNNKLEDVEGASIVIKGFIYREEGFSENEAVIARYVMTHCIVDLSVYGYMLNGDLHAAKTNGWYEIRGTVIKQEMDGQVMPAIQVDSVKTADPPKDEYLYMF</sequence>
<keyword evidence="1" id="KW-0472">Membrane</keyword>
<gene>
    <name evidence="4" type="ORF">EM808_09185</name>
</gene>
<dbReference type="RefSeq" id="WP_127737864.1">
    <property type="nucleotide sequence ID" value="NZ_CAJCKN010000058.1"/>
</dbReference>
<dbReference type="InterPro" id="IPR048447">
    <property type="entry name" value="DUF1980_C"/>
</dbReference>
<dbReference type="PANTHER" id="PTHR40047">
    <property type="entry name" value="UPF0703 PROTEIN YCGQ"/>
    <property type="match status" value="1"/>
</dbReference>
<feature type="domain" description="DUF1980" evidence="2">
    <location>
        <begin position="16"/>
        <end position="105"/>
    </location>
</feature>
<comment type="caution">
    <text evidence="4">The sequence shown here is derived from an EMBL/GenBank/DDBJ whole genome shotgun (WGS) entry which is preliminary data.</text>
</comment>
<evidence type="ECO:0000259" key="3">
    <source>
        <dbReference type="Pfam" id="PF21537"/>
    </source>
</evidence>
<feature type="transmembrane region" description="Helical" evidence="1">
    <location>
        <begin position="15"/>
        <end position="32"/>
    </location>
</feature>
<dbReference type="InterPro" id="IPR052955">
    <property type="entry name" value="UPF0703_membrane_permease"/>
</dbReference>
<evidence type="ECO:0000256" key="1">
    <source>
        <dbReference type="SAM" id="Phobius"/>
    </source>
</evidence>
<keyword evidence="1" id="KW-1133">Transmembrane helix</keyword>
<feature type="transmembrane region" description="Helical" evidence="1">
    <location>
        <begin position="44"/>
        <end position="64"/>
    </location>
</feature>
<evidence type="ECO:0000313" key="4">
    <source>
        <dbReference type="EMBL" id="RVT65646.1"/>
    </source>
</evidence>
<dbReference type="AlphaFoldDB" id="A0A3S2UH96"/>
<dbReference type="Proteomes" id="UP000288024">
    <property type="component" value="Unassembled WGS sequence"/>
</dbReference>
<evidence type="ECO:0000259" key="2">
    <source>
        <dbReference type="Pfam" id="PF09323"/>
    </source>
</evidence>
<keyword evidence="1" id="KW-0812">Transmembrane</keyword>
<dbReference type="Pfam" id="PF09323">
    <property type="entry name" value="DUF1980"/>
    <property type="match status" value="1"/>
</dbReference>
<dbReference type="PANTHER" id="PTHR40047:SF1">
    <property type="entry name" value="UPF0703 PROTEIN YCGQ"/>
    <property type="match status" value="1"/>
</dbReference>
<dbReference type="InterPro" id="IPR048493">
    <property type="entry name" value="DUF1980_N"/>
</dbReference>
<dbReference type="InterPro" id="IPR015402">
    <property type="entry name" value="DUF1980"/>
</dbReference>
<feature type="domain" description="DUF1980" evidence="3">
    <location>
        <begin position="136"/>
        <end position="260"/>
    </location>
</feature>
<keyword evidence="5" id="KW-1185">Reference proteome</keyword>
<evidence type="ECO:0000313" key="5">
    <source>
        <dbReference type="Proteomes" id="UP000288024"/>
    </source>
</evidence>
<organism evidence="4 5">
    <name type="scientific">Niallia taxi</name>
    <dbReference type="NCBI Taxonomy" id="2499688"/>
    <lineage>
        <taxon>Bacteria</taxon>
        <taxon>Bacillati</taxon>
        <taxon>Bacillota</taxon>
        <taxon>Bacilli</taxon>
        <taxon>Bacillales</taxon>
        <taxon>Bacillaceae</taxon>
        <taxon>Niallia</taxon>
    </lineage>
</organism>
<accession>A0A3S2UH96</accession>
<dbReference type="EMBL" id="RZTZ01000002">
    <property type="protein sequence ID" value="RVT65646.1"/>
    <property type="molecule type" value="Genomic_DNA"/>
</dbReference>
<dbReference type="Pfam" id="PF21537">
    <property type="entry name" value="DUF1980_C"/>
    <property type="match status" value="1"/>
</dbReference>